<dbReference type="SUPFAM" id="SSF109854">
    <property type="entry name" value="DinB/YfiT-like putative metalloenzymes"/>
    <property type="match status" value="1"/>
</dbReference>
<dbReference type="InterPro" id="IPR034660">
    <property type="entry name" value="DinB/YfiT-like"/>
</dbReference>
<evidence type="ECO:0000259" key="1">
    <source>
        <dbReference type="Pfam" id="PF12867"/>
    </source>
</evidence>
<protein>
    <submittedName>
        <fullName evidence="2">DinB superfamily protein</fullName>
    </submittedName>
</protein>
<dbReference type="InterPro" id="IPR024775">
    <property type="entry name" value="DinB-like"/>
</dbReference>
<dbReference type="Proteomes" id="UP000184532">
    <property type="component" value="Unassembled WGS sequence"/>
</dbReference>
<evidence type="ECO:0000313" key="2">
    <source>
        <dbReference type="EMBL" id="SHG88857.1"/>
    </source>
</evidence>
<dbReference type="AlphaFoldDB" id="A0A1M5NHA8"/>
<reference evidence="3" key="1">
    <citation type="submission" date="2016-11" db="EMBL/GenBank/DDBJ databases">
        <authorList>
            <person name="Varghese N."/>
            <person name="Submissions S."/>
        </authorList>
    </citation>
    <scope>NUCLEOTIDE SEQUENCE [LARGE SCALE GENOMIC DNA]</scope>
    <source>
        <strain evidence="3">DSM 22638</strain>
    </source>
</reference>
<dbReference type="RefSeq" id="WP_073180710.1">
    <property type="nucleotide sequence ID" value="NZ_FQWL01000005.1"/>
</dbReference>
<dbReference type="Gene3D" id="1.20.120.450">
    <property type="entry name" value="dinb family like domain"/>
    <property type="match status" value="1"/>
</dbReference>
<organism evidence="2 3">
    <name type="scientific">Flagellimonas flava</name>
    <dbReference type="NCBI Taxonomy" id="570519"/>
    <lineage>
        <taxon>Bacteria</taxon>
        <taxon>Pseudomonadati</taxon>
        <taxon>Bacteroidota</taxon>
        <taxon>Flavobacteriia</taxon>
        <taxon>Flavobacteriales</taxon>
        <taxon>Flavobacteriaceae</taxon>
        <taxon>Flagellimonas</taxon>
    </lineage>
</organism>
<gene>
    <name evidence="2" type="ORF">SAMN04488116_2794</name>
</gene>
<dbReference type="EMBL" id="FQWL01000005">
    <property type="protein sequence ID" value="SHG88857.1"/>
    <property type="molecule type" value="Genomic_DNA"/>
</dbReference>
<name>A0A1M5NHA8_9FLAO</name>
<accession>A0A1M5NHA8</accession>
<sequence>MKKQEIMRLLVENHQTFTTTLNALSDEDFIRRPGTKWTAGQQLDHILKSVVPVAKAFHSPLEVLESKFGLSEKPSRSYPQLVDDYLLVLQKLKDFVLPERFVPHPISAENKSTKLEELNRTISLLNKGLQHFEEETLDTHSIFHPAMGKLSLREILYFTIYHVNHHEKQIQKNLNDHPV</sequence>
<keyword evidence="3" id="KW-1185">Reference proteome</keyword>
<dbReference type="STRING" id="570519.SAMN04488116_2794"/>
<feature type="domain" description="DinB-like" evidence="1">
    <location>
        <begin position="10"/>
        <end position="170"/>
    </location>
</feature>
<proteinExistence type="predicted"/>
<evidence type="ECO:0000313" key="3">
    <source>
        <dbReference type="Proteomes" id="UP000184532"/>
    </source>
</evidence>
<dbReference type="Pfam" id="PF12867">
    <property type="entry name" value="DinB_2"/>
    <property type="match status" value="1"/>
</dbReference>
<dbReference type="OrthoDB" id="954225at2"/>